<keyword evidence="5" id="KW-0255">Endonuclease</keyword>
<name>A0AAW1LTJ6_POPJA</name>
<reference evidence="10 11" key="1">
    <citation type="journal article" date="2024" name="BMC Genomics">
        <title>De novo assembly and annotation of Popillia japonica's genome with initial clues to its potential as an invasive pest.</title>
        <authorList>
            <person name="Cucini C."/>
            <person name="Boschi S."/>
            <person name="Funari R."/>
            <person name="Cardaioli E."/>
            <person name="Iannotti N."/>
            <person name="Marturano G."/>
            <person name="Paoli F."/>
            <person name="Bruttini M."/>
            <person name="Carapelli A."/>
            <person name="Frati F."/>
            <person name="Nardi F."/>
        </authorList>
    </citation>
    <scope>NUCLEOTIDE SEQUENCE [LARGE SCALE GENOMIC DNA]</scope>
    <source>
        <strain evidence="10">DMR45628</strain>
    </source>
</reference>
<evidence type="ECO:0000256" key="2">
    <source>
        <dbReference type="ARBA" id="ARBA00022679"/>
    </source>
</evidence>
<dbReference type="GO" id="GO:0042575">
    <property type="term" value="C:DNA polymerase complex"/>
    <property type="evidence" value="ECO:0007669"/>
    <property type="project" value="UniProtKB-ARBA"/>
</dbReference>
<dbReference type="GO" id="GO:0003676">
    <property type="term" value="F:nucleic acid binding"/>
    <property type="evidence" value="ECO:0007669"/>
    <property type="project" value="InterPro"/>
</dbReference>
<dbReference type="InterPro" id="IPR050951">
    <property type="entry name" value="Retrovirus_Pol_polyprotein"/>
</dbReference>
<accession>A0AAW1LTJ6</accession>
<keyword evidence="7 10" id="KW-0695">RNA-directed DNA polymerase</keyword>
<dbReference type="EC" id="2.7.7.49" evidence="1"/>
<dbReference type="PANTHER" id="PTHR37984:SF5">
    <property type="entry name" value="PROTEIN NYNRIN-LIKE"/>
    <property type="match status" value="1"/>
</dbReference>
<dbReference type="GO" id="GO:0016787">
    <property type="term" value="F:hydrolase activity"/>
    <property type="evidence" value="ECO:0007669"/>
    <property type="project" value="UniProtKB-KW"/>
</dbReference>
<keyword evidence="6" id="KW-0378">Hydrolase</keyword>
<dbReference type="InterPro" id="IPR043502">
    <property type="entry name" value="DNA/RNA_pol_sf"/>
</dbReference>
<dbReference type="PROSITE" id="PS50994">
    <property type="entry name" value="INTEGRASE"/>
    <property type="match status" value="1"/>
</dbReference>
<keyword evidence="3" id="KW-0548">Nucleotidyltransferase</keyword>
<dbReference type="EMBL" id="JASPKY010000086">
    <property type="protein sequence ID" value="KAK9738465.1"/>
    <property type="molecule type" value="Genomic_DNA"/>
</dbReference>
<dbReference type="GO" id="GO:0003964">
    <property type="term" value="F:RNA-directed DNA polymerase activity"/>
    <property type="evidence" value="ECO:0007669"/>
    <property type="project" value="UniProtKB-KW"/>
</dbReference>
<comment type="caution">
    <text evidence="10">The sequence shown here is derived from an EMBL/GenBank/DDBJ whole genome shotgun (WGS) entry which is preliminary data.</text>
</comment>
<dbReference type="Proteomes" id="UP001458880">
    <property type="component" value="Unassembled WGS sequence"/>
</dbReference>
<sequence length="637" mass="75878">MPKLSNPISIQRSGRKRNPEAIRTRSVISIDQSRVQEIREFPRPKRLKSLRAFLGLLNYYKKFIPKYSSRTLLLNQLLCKGVRWSWTNTEEEAFQELKNAFADTLLLYHPQFDKEFILRLNLSSSRTEKILRCDASHTVVAAELVQFQNGKEVPIHFISRTLKPTEIRYTISEKEMLTVIFSVTKLRYLLLGKKFMIETDHIALTTMMEHKFTNGRLYLWSILLAEYDFEIKYRSGKHMIAADVISRKNEVRKHSNVLIAHIHHKQKGLGLFSRERLTISQNSPELRNIRKKLNENPYKEMFLEEDLIRKRIGKTLVYVVDEQYCQEIIQLIHQDFNHIGSRKCWLIFREEFFCKNDERICKELVGICQVCQQAKHRNFTNSNVDRSIRVQDRMELLAIDFLSQLPRTTNGYRHLLVIYDVFSKYVRLIPTARSDTETTLNGLTQFFTEFGLPQKILSDKATYFNNDRYKNFLLDKHIKPIYTTIRNPRANPTTIRNPRANPSERAIQEVLKYLRITLTEDHRKWVKHISEIERTINHTPNTEVGTIPYTIMTGKQPERPWKTKREIKYAEEYTKLRERLQEKSRKWEMKQQDFRKKRKIYALNDLVWVKNLRTTDTSKHQTNKAIHWTIQNHKNFK</sequence>
<evidence type="ECO:0000256" key="7">
    <source>
        <dbReference type="ARBA" id="ARBA00022918"/>
    </source>
</evidence>
<organism evidence="10 11">
    <name type="scientific">Popillia japonica</name>
    <name type="common">Japanese beetle</name>
    <dbReference type="NCBI Taxonomy" id="7064"/>
    <lineage>
        <taxon>Eukaryota</taxon>
        <taxon>Metazoa</taxon>
        <taxon>Ecdysozoa</taxon>
        <taxon>Arthropoda</taxon>
        <taxon>Hexapoda</taxon>
        <taxon>Insecta</taxon>
        <taxon>Pterygota</taxon>
        <taxon>Neoptera</taxon>
        <taxon>Endopterygota</taxon>
        <taxon>Coleoptera</taxon>
        <taxon>Polyphaga</taxon>
        <taxon>Scarabaeiformia</taxon>
        <taxon>Scarabaeidae</taxon>
        <taxon>Rutelinae</taxon>
        <taxon>Popillia</taxon>
    </lineage>
</organism>
<keyword evidence="11" id="KW-1185">Reference proteome</keyword>
<dbReference type="GO" id="GO:0004519">
    <property type="term" value="F:endonuclease activity"/>
    <property type="evidence" value="ECO:0007669"/>
    <property type="project" value="UniProtKB-KW"/>
</dbReference>
<dbReference type="InterPro" id="IPR036397">
    <property type="entry name" value="RNaseH_sf"/>
</dbReference>
<dbReference type="InterPro" id="IPR041588">
    <property type="entry name" value="Integrase_H2C2"/>
</dbReference>
<evidence type="ECO:0000256" key="1">
    <source>
        <dbReference type="ARBA" id="ARBA00012493"/>
    </source>
</evidence>
<gene>
    <name evidence="10" type="ORF">QE152_g9806</name>
</gene>
<dbReference type="CDD" id="cd09274">
    <property type="entry name" value="RNase_HI_RT_Ty3"/>
    <property type="match status" value="1"/>
</dbReference>
<dbReference type="InterPro" id="IPR001584">
    <property type="entry name" value="Integrase_cat-core"/>
</dbReference>
<evidence type="ECO:0000313" key="11">
    <source>
        <dbReference type="Proteomes" id="UP001458880"/>
    </source>
</evidence>
<evidence type="ECO:0000256" key="6">
    <source>
        <dbReference type="ARBA" id="ARBA00022801"/>
    </source>
</evidence>
<dbReference type="GO" id="GO:0015074">
    <property type="term" value="P:DNA integration"/>
    <property type="evidence" value="ECO:0007669"/>
    <property type="project" value="InterPro"/>
</dbReference>
<dbReference type="Pfam" id="PF17921">
    <property type="entry name" value="Integrase_H2C2"/>
    <property type="match status" value="1"/>
</dbReference>
<keyword evidence="2" id="KW-0808">Transferase</keyword>
<dbReference type="Gene3D" id="3.30.70.270">
    <property type="match status" value="1"/>
</dbReference>
<evidence type="ECO:0000256" key="4">
    <source>
        <dbReference type="ARBA" id="ARBA00022722"/>
    </source>
</evidence>
<dbReference type="Pfam" id="PF17917">
    <property type="entry name" value="RT_RNaseH"/>
    <property type="match status" value="1"/>
</dbReference>
<keyword evidence="4" id="KW-0540">Nuclease</keyword>
<dbReference type="FunFam" id="3.30.70.270:FF:000020">
    <property type="entry name" value="Transposon Tf2-6 polyprotein-like Protein"/>
    <property type="match status" value="1"/>
</dbReference>
<evidence type="ECO:0000259" key="9">
    <source>
        <dbReference type="PROSITE" id="PS50994"/>
    </source>
</evidence>
<feature type="coiled-coil region" evidence="8">
    <location>
        <begin position="570"/>
        <end position="597"/>
    </location>
</feature>
<dbReference type="InterPro" id="IPR041373">
    <property type="entry name" value="RT_RNaseH"/>
</dbReference>
<dbReference type="SUPFAM" id="SSF56672">
    <property type="entry name" value="DNA/RNA polymerases"/>
    <property type="match status" value="1"/>
</dbReference>
<evidence type="ECO:0000256" key="3">
    <source>
        <dbReference type="ARBA" id="ARBA00022695"/>
    </source>
</evidence>
<protein>
    <recommendedName>
        <fullName evidence="1">RNA-directed DNA polymerase</fullName>
        <ecNumber evidence="1">2.7.7.49</ecNumber>
    </recommendedName>
</protein>
<dbReference type="Gene3D" id="1.10.340.70">
    <property type="match status" value="1"/>
</dbReference>
<evidence type="ECO:0000256" key="8">
    <source>
        <dbReference type="SAM" id="Coils"/>
    </source>
</evidence>
<evidence type="ECO:0000256" key="5">
    <source>
        <dbReference type="ARBA" id="ARBA00022759"/>
    </source>
</evidence>
<dbReference type="AlphaFoldDB" id="A0AAW1LTJ6"/>
<proteinExistence type="predicted"/>
<dbReference type="InterPro" id="IPR012337">
    <property type="entry name" value="RNaseH-like_sf"/>
</dbReference>
<dbReference type="InterPro" id="IPR043128">
    <property type="entry name" value="Rev_trsase/Diguanyl_cyclase"/>
</dbReference>
<dbReference type="Gene3D" id="3.30.420.10">
    <property type="entry name" value="Ribonuclease H-like superfamily/Ribonuclease H"/>
    <property type="match status" value="1"/>
</dbReference>
<dbReference type="SUPFAM" id="SSF53098">
    <property type="entry name" value="Ribonuclease H-like"/>
    <property type="match status" value="1"/>
</dbReference>
<feature type="domain" description="Integrase catalytic" evidence="9">
    <location>
        <begin position="389"/>
        <end position="556"/>
    </location>
</feature>
<keyword evidence="8" id="KW-0175">Coiled coil</keyword>
<dbReference type="Pfam" id="PF00665">
    <property type="entry name" value="rve"/>
    <property type="match status" value="1"/>
</dbReference>
<evidence type="ECO:0000313" key="10">
    <source>
        <dbReference type="EMBL" id="KAK9738465.1"/>
    </source>
</evidence>
<dbReference type="PANTHER" id="PTHR37984">
    <property type="entry name" value="PROTEIN CBG26694"/>
    <property type="match status" value="1"/>
</dbReference>